<accession>A0A5C5U5D9</accession>
<dbReference type="InterPro" id="IPR041489">
    <property type="entry name" value="PDZ_6"/>
</dbReference>
<keyword evidence="8" id="KW-0862">Zinc</keyword>
<feature type="domain" description="Peptidase M50" evidence="15">
    <location>
        <begin position="2"/>
        <end position="315"/>
    </location>
</feature>
<feature type="transmembrane region" description="Helical" evidence="14">
    <location>
        <begin position="334"/>
        <end position="358"/>
    </location>
</feature>
<dbReference type="PANTHER" id="PTHR42837:SF2">
    <property type="entry name" value="MEMBRANE METALLOPROTEASE ARASP2, CHLOROPLASTIC-RELATED"/>
    <property type="match status" value="1"/>
</dbReference>
<feature type="domain" description="PDZ" evidence="16">
    <location>
        <begin position="132"/>
        <end position="177"/>
    </location>
</feature>
<comment type="subcellular location">
    <subcellularLocation>
        <location evidence="2">Membrane</location>
        <topology evidence="2">Multi-pass membrane protein</topology>
    </subcellularLocation>
</comment>
<dbReference type="Gene3D" id="2.30.42.10">
    <property type="match status" value="1"/>
</dbReference>
<evidence type="ECO:0000256" key="7">
    <source>
        <dbReference type="ARBA" id="ARBA00022801"/>
    </source>
</evidence>
<keyword evidence="10" id="KW-0482">Metalloprotease</keyword>
<feature type="transmembrane region" description="Helical" evidence="14">
    <location>
        <begin position="83"/>
        <end position="104"/>
    </location>
</feature>
<dbReference type="GO" id="GO:0016020">
    <property type="term" value="C:membrane"/>
    <property type="evidence" value="ECO:0007669"/>
    <property type="project" value="UniProtKB-SubCell"/>
</dbReference>
<evidence type="ECO:0000259" key="16">
    <source>
        <dbReference type="Pfam" id="PF17820"/>
    </source>
</evidence>
<dbReference type="GO" id="GO:0004222">
    <property type="term" value="F:metalloendopeptidase activity"/>
    <property type="evidence" value="ECO:0007669"/>
    <property type="project" value="InterPro"/>
</dbReference>
<sequence>MVTIGLHEWGHYRTAKATGMLVRRFFIGFGPTVFSYTRNGTEYGLKAIPVGGFCDIAGMTAQDPVTPAERPYAMVYKPAWQRILVLSGGILMNILVAFVLLYTVAVSSGLPNLNADFTATVGKTQCLDSGACPAQDAGIEVGDRITHINGEEMVAFVQVRDTVRKFAGETISLTVERDGVEKIIDVAVAKEGAIGVVSAPIKDPIKVYGPLEAVPATLQYSGMMLQATVQGLAAFPAKLPGVAASILGEERDKEGPVSVVGASRVGGELAERSQWATFLMMLASLNFFLALFNLVPLPPLDGGHIAVVCYEKVRDIVRKMRGLRPGGPANYDRLMPVTMAVSAVLIGVGALVIVADVVNPIRAFG</sequence>
<feature type="transmembrane region" description="Helical" evidence="14">
    <location>
        <begin position="275"/>
        <end position="295"/>
    </location>
</feature>
<evidence type="ECO:0000256" key="14">
    <source>
        <dbReference type="SAM" id="Phobius"/>
    </source>
</evidence>
<dbReference type="Proteomes" id="UP000320791">
    <property type="component" value="Unassembled WGS sequence"/>
</dbReference>
<keyword evidence="6 14" id="KW-0812">Transmembrane</keyword>
<dbReference type="Pfam" id="PF17820">
    <property type="entry name" value="PDZ_6"/>
    <property type="match status" value="1"/>
</dbReference>
<dbReference type="EMBL" id="VOHM01000030">
    <property type="protein sequence ID" value="TWT21561.1"/>
    <property type="molecule type" value="Genomic_DNA"/>
</dbReference>
<comment type="caution">
    <text evidence="17">The sequence shown here is derived from an EMBL/GenBank/DDBJ whole genome shotgun (WGS) entry which is preliminary data.</text>
</comment>
<evidence type="ECO:0000256" key="6">
    <source>
        <dbReference type="ARBA" id="ARBA00022692"/>
    </source>
</evidence>
<evidence type="ECO:0000256" key="2">
    <source>
        <dbReference type="ARBA" id="ARBA00004141"/>
    </source>
</evidence>
<dbReference type="InterPro" id="IPR036034">
    <property type="entry name" value="PDZ_sf"/>
</dbReference>
<dbReference type="InterPro" id="IPR004387">
    <property type="entry name" value="Pept_M50_Zn"/>
</dbReference>
<evidence type="ECO:0000256" key="3">
    <source>
        <dbReference type="ARBA" id="ARBA00007931"/>
    </source>
</evidence>
<proteinExistence type="inferred from homology"/>
<evidence type="ECO:0000256" key="13">
    <source>
        <dbReference type="ARBA" id="ARBA00033476"/>
    </source>
</evidence>
<comment type="cofactor">
    <cofactor evidence="1">
        <name>Zn(2+)</name>
        <dbReference type="ChEBI" id="CHEBI:29105"/>
    </cofactor>
</comment>
<evidence type="ECO:0000259" key="15">
    <source>
        <dbReference type="Pfam" id="PF02163"/>
    </source>
</evidence>
<dbReference type="SUPFAM" id="SSF50156">
    <property type="entry name" value="PDZ domain-like"/>
    <property type="match status" value="1"/>
</dbReference>
<gene>
    <name evidence="17" type="ORF">FRX94_11140</name>
</gene>
<evidence type="ECO:0000256" key="1">
    <source>
        <dbReference type="ARBA" id="ARBA00001947"/>
    </source>
</evidence>
<dbReference type="GO" id="GO:0006508">
    <property type="term" value="P:proteolysis"/>
    <property type="evidence" value="ECO:0007669"/>
    <property type="project" value="UniProtKB-KW"/>
</dbReference>
<dbReference type="Pfam" id="PF02163">
    <property type="entry name" value="Peptidase_M50"/>
    <property type="match status" value="1"/>
</dbReference>
<evidence type="ECO:0000313" key="18">
    <source>
        <dbReference type="Proteomes" id="UP000320791"/>
    </source>
</evidence>
<keyword evidence="18" id="KW-1185">Reference proteome</keyword>
<evidence type="ECO:0000256" key="11">
    <source>
        <dbReference type="ARBA" id="ARBA00023136"/>
    </source>
</evidence>
<evidence type="ECO:0000256" key="10">
    <source>
        <dbReference type="ARBA" id="ARBA00023049"/>
    </source>
</evidence>
<dbReference type="PANTHER" id="PTHR42837">
    <property type="entry name" value="REGULATOR OF SIGMA-E PROTEASE RSEP"/>
    <property type="match status" value="1"/>
</dbReference>
<keyword evidence="7" id="KW-0378">Hydrolase</keyword>
<evidence type="ECO:0000256" key="5">
    <source>
        <dbReference type="ARBA" id="ARBA00022670"/>
    </source>
</evidence>
<dbReference type="CDD" id="cd06163">
    <property type="entry name" value="S2P-M50_PDZ_RseP-like"/>
    <property type="match status" value="1"/>
</dbReference>
<comment type="similarity">
    <text evidence="3">Belongs to the peptidase M50B family.</text>
</comment>
<evidence type="ECO:0000256" key="12">
    <source>
        <dbReference type="ARBA" id="ARBA00032214"/>
    </source>
</evidence>
<protein>
    <recommendedName>
        <fullName evidence="4">Zinc metalloprotease Rip1</fullName>
    </recommendedName>
    <alternativeName>
        <fullName evidence="12">S2P endopeptidase</fullName>
    </alternativeName>
    <alternativeName>
        <fullName evidence="13">Site-2-type intramembrane protease</fullName>
    </alternativeName>
</protein>
<keyword evidence="11 14" id="KW-0472">Membrane</keyword>
<dbReference type="OrthoDB" id="9782003at2"/>
<organism evidence="17 18">
    <name type="scientific">Corynebacterium canis</name>
    <dbReference type="NCBI Taxonomy" id="679663"/>
    <lineage>
        <taxon>Bacteria</taxon>
        <taxon>Bacillati</taxon>
        <taxon>Actinomycetota</taxon>
        <taxon>Actinomycetes</taxon>
        <taxon>Mycobacteriales</taxon>
        <taxon>Corynebacteriaceae</taxon>
        <taxon>Corynebacterium</taxon>
    </lineage>
</organism>
<name>A0A5C5U5D9_9CORY</name>
<reference evidence="17 18" key="1">
    <citation type="submission" date="2019-08" db="EMBL/GenBank/DDBJ databases">
        <authorList>
            <person name="Lei W."/>
        </authorList>
    </citation>
    <scope>NUCLEOTIDE SEQUENCE [LARGE SCALE GENOMIC DNA]</scope>
    <source>
        <strain evidence="17 18">CCUG 58627</strain>
    </source>
</reference>
<evidence type="ECO:0000256" key="4">
    <source>
        <dbReference type="ARBA" id="ARBA00019897"/>
    </source>
</evidence>
<dbReference type="AlphaFoldDB" id="A0A5C5U5D9"/>
<evidence type="ECO:0000256" key="9">
    <source>
        <dbReference type="ARBA" id="ARBA00022989"/>
    </source>
</evidence>
<keyword evidence="5 17" id="KW-0645">Protease</keyword>
<evidence type="ECO:0000313" key="17">
    <source>
        <dbReference type="EMBL" id="TWT21561.1"/>
    </source>
</evidence>
<evidence type="ECO:0000256" key="8">
    <source>
        <dbReference type="ARBA" id="ARBA00022833"/>
    </source>
</evidence>
<keyword evidence="9 14" id="KW-1133">Transmembrane helix</keyword>
<dbReference type="InterPro" id="IPR008915">
    <property type="entry name" value="Peptidase_M50"/>
</dbReference>